<accession>A0A4C1Y760</accession>
<dbReference type="AlphaFoldDB" id="A0A4C1Y760"/>
<evidence type="ECO:0000313" key="3">
    <source>
        <dbReference type="Proteomes" id="UP000299102"/>
    </source>
</evidence>
<protein>
    <submittedName>
        <fullName evidence="2">Uncharacterized protein</fullName>
    </submittedName>
</protein>
<sequence length="215" mass="24140">MKLNPAERRCSRPPAGAGEEVNTPACTRGHPRVPEFSHAAADGKQQKREAARRRGDSVQQRRQAFPIRTIQVENVVLHTTSLACIRAEVTHMEYRTTQRTDYATQVVVGWRTSKSRSGRRDTCYHRRLTSAYQQTQWASHQCACGCSSRAYTYATPTHRLCQRITNPTSSPARSIDCALPPQVHVVSVPRLPMSATLQPLMRPRRNPRQPANAAS</sequence>
<dbReference type="Proteomes" id="UP000299102">
    <property type="component" value="Unassembled WGS sequence"/>
</dbReference>
<feature type="region of interest" description="Disordered" evidence="1">
    <location>
        <begin position="1"/>
        <end position="62"/>
    </location>
</feature>
<keyword evidence="3" id="KW-1185">Reference proteome</keyword>
<dbReference type="EMBL" id="BGZK01001073">
    <property type="protein sequence ID" value="GBP70409.1"/>
    <property type="molecule type" value="Genomic_DNA"/>
</dbReference>
<evidence type="ECO:0000313" key="2">
    <source>
        <dbReference type="EMBL" id="GBP70409.1"/>
    </source>
</evidence>
<proteinExistence type="predicted"/>
<organism evidence="2 3">
    <name type="scientific">Eumeta variegata</name>
    <name type="common">Bagworm moth</name>
    <name type="synonym">Eumeta japonica</name>
    <dbReference type="NCBI Taxonomy" id="151549"/>
    <lineage>
        <taxon>Eukaryota</taxon>
        <taxon>Metazoa</taxon>
        <taxon>Ecdysozoa</taxon>
        <taxon>Arthropoda</taxon>
        <taxon>Hexapoda</taxon>
        <taxon>Insecta</taxon>
        <taxon>Pterygota</taxon>
        <taxon>Neoptera</taxon>
        <taxon>Endopterygota</taxon>
        <taxon>Lepidoptera</taxon>
        <taxon>Glossata</taxon>
        <taxon>Ditrysia</taxon>
        <taxon>Tineoidea</taxon>
        <taxon>Psychidae</taxon>
        <taxon>Oiketicinae</taxon>
        <taxon>Eumeta</taxon>
    </lineage>
</organism>
<name>A0A4C1Y760_EUMVA</name>
<reference evidence="2 3" key="1">
    <citation type="journal article" date="2019" name="Commun. Biol.">
        <title>The bagworm genome reveals a unique fibroin gene that provides high tensile strength.</title>
        <authorList>
            <person name="Kono N."/>
            <person name="Nakamura H."/>
            <person name="Ohtoshi R."/>
            <person name="Tomita M."/>
            <person name="Numata K."/>
            <person name="Arakawa K."/>
        </authorList>
    </citation>
    <scope>NUCLEOTIDE SEQUENCE [LARGE SCALE GENOMIC DNA]</scope>
</reference>
<feature type="compositionally biased region" description="Basic and acidic residues" evidence="1">
    <location>
        <begin position="44"/>
        <end position="56"/>
    </location>
</feature>
<feature type="compositionally biased region" description="Basic and acidic residues" evidence="1">
    <location>
        <begin position="1"/>
        <end position="10"/>
    </location>
</feature>
<comment type="caution">
    <text evidence="2">The sequence shown here is derived from an EMBL/GenBank/DDBJ whole genome shotgun (WGS) entry which is preliminary data.</text>
</comment>
<gene>
    <name evidence="2" type="ORF">EVAR_89723_1</name>
</gene>
<evidence type="ECO:0000256" key="1">
    <source>
        <dbReference type="SAM" id="MobiDB-lite"/>
    </source>
</evidence>